<comment type="caution">
    <text evidence="1">The sequence shown here is derived from an EMBL/GenBank/DDBJ whole genome shotgun (WGS) entry which is preliminary data.</text>
</comment>
<organism evidence="1 2">
    <name type="scientific">Spodoptera exigua</name>
    <name type="common">Beet armyworm</name>
    <name type="synonym">Noctua fulgens</name>
    <dbReference type="NCBI Taxonomy" id="7107"/>
    <lineage>
        <taxon>Eukaryota</taxon>
        <taxon>Metazoa</taxon>
        <taxon>Ecdysozoa</taxon>
        <taxon>Arthropoda</taxon>
        <taxon>Hexapoda</taxon>
        <taxon>Insecta</taxon>
        <taxon>Pterygota</taxon>
        <taxon>Neoptera</taxon>
        <taxon>Endopterygota</taxon>
        <taxon>Lepidoptera</taxon>
        <taxon>Glossata</taxon>
        <taxon>Ditrysia</taxon>
        <taxon>Noctuoidea</taxon>
        <taxon>Noctuidae</taxon>
        <taxon>Amphipyrinae</taxon>
        <taxon>Spodoptera</taxon>
    </lineage>
</organism>
<proteinExistence type="predicted"/>
<sequence length="114" mass="12708">MDSLMDIQDDVKSKIDKAIINFKKCPKDRLTLSALENLETEVERVPKTTRALYVVKDKGVSCAFCAATTLLGFVKTLSSARCANAATTHCYTHKVFLGRKLVRVVVLLARNPHR</sequence>
<dbReference type="EMBL" id="JACKWZ010000040">
    <property type="protein sequence ID" value="KAF9419728.1"/>
    <property type="molecule type" value="Genomic_DNA"/>
</dbReference>
<name>A0A835GKD4_SPOEX</name>
<accession>A0A835GKD4</accession>
<keyword evidence="2" id="KW-1185">Reference proteome</keyword>
<reference evidence="1" key="1">
    <citation type="submission" date="2020-08" db="EMBL/GenBank/DDBJ databases">
        <title>Spodoptera exigua strain:BAW_Kor-Di-RS1 Genome sequencing and assembly.</title>
        <authorList>
            <person name="Kim J."/>
            <person name="Nam H.Y."/>
            <person name="Kwon M."/>
            <person name="Choi J.H."/>
            <person name="Cho S.R."/>
            <person name="Kim G.-H."/>
        </authorList>
    </citation>
    <scope>NUCLEOTIDE SEQUENCE</scope>
    <source>
        <strain evidence="1">BAW_Kor-Di-RS1</strain>
        <tissue evidence="1">Whole-body</tissue>
    </source>
</reference>
<gene>
    <name evidence="1" type="ORF">HW555_003847</name>
</gene>
<dbReference type="AlphaFoldDB" id="A0A835GKD4"/>
<evidence type="ECO:0000313" key="1">
    <source>
        <dbReference type="EMBL" id="KAF9419728.1"/>
    </source>
</evidence>
<evidence type="ECO:0000313" key="2">
    <source>
        <dbReference type="Proteomes" id="UP000648187"/>
    </source>
</evidence>
<protein>
    <submittedName>
        <fullName evidence="1">Uncharacterized protein</fullName>
    </submittedName>
</protein>
<dbReference type="Proteomes" id="UP000648187">
    <property type="component" value="Unassembled WGS sequence"/>
</dbReference>